<evidence type="ECO:0000313" key="10">
    <source>
        <dbReference type="EMBL" id="PCI95435.1"/>
    </source>
</evidence>
<dbReference type="GO" id="GO:0005829">
    <property type="term" value="C:cytosol"/>
    <property type="evidence" value="ECO:0007669"/>
    <property type="project" value="TreeGrafter"/>
</dbReference>
<dbReference type="InterPro" id="IPR006390">
    <property type="entry name" value="DHP_synth_dom"/>
</dbReference>
<evidence type="ECO:0000256" key="5">
    <source>
        <dbReference type="ARBA" id="ARBA00022679"/>
    </source>
</evidence>
<dbReference type="GO" id="GO:0046872">
    <property type="term" value="F:metal ion binding"/>
    <property type="evidence" value="ECO:0007669"/>
    <property type="project" value="UniProtKB-KW"/>
</dbReference>
<dbReference type="PANTHER" id="PTHR20941">
    <property type="entry name" value="FOLATE SYNTHESIS PROTEINS"/>
    <property type="match status" value="1"/>
</dbReference>
<dbReference type="PANTHER" id="PTHR20941:SF1">
    <property type="entry name" value="FOLIC ACID SYNTHESIS PROTEIN FOL1"/>
    <property type="match status" value="1"/>
</dbReference>
<dbReference type="InterPro" id="IPR000489">
    <property type="entry name" value="Pterin-binding_dom"/>
</dbReference>
<dbReference type="PROSITE" id="PS00793">
    <property type="entry name" value="DHPS_2"/>
    <property type="match status" value="1"/>
</dbReference>
<accession>A0A2A4YM88</accession>
<organism evidence="10 11">
    <name type="scientific">Aerophobetes bacterium</name>
    <dbReference type="NCBI Taxonomy" id="2030807"/>
    <lineage>
        <taxon>Bacteria</taxon>
        <taxon>Candidatus Aerophobota</taxon>
    </lineage>
</organism>
<evidence type="ECO:0000313" key="11">
    <source>
        <dbReference type="Proteomes" id="UP000217838"/>
    </source>
</evidence>
<dbReference type="GO" id="GO:0046656">
    <property type="term" value="P:folic acid biosynthetic process"/>
    <property type="evidence" value="ECO:0007669"/>
    <property type="project" value="UniProtKB-KW"/>
</dbReference>
<comment type="caution">
    <text evidence="10">The sequence shown here is derived from an EMBL/GenBank/DDBJ whole genome shotgun (WGS) entry which is preliminary data.</text>
</comment>
<evidence type="ECO:0000256" key="1">
    <source>
        <dbReference type="ARBA" id="ARBA00000012"/>
    </source>
</evidence>
<evidence type="ECO:0000259" key="9">
    <source>
        <dbReference type="PROSITE" id="PS50972"/>
    </source>
</evidence>
<sequence length="265" mass="29415">MGVLNITPDSFFDGGRYQNLDDAVERAYGIYEEGADILDIGGETTKPGSIPITEEEELSRIVPLLEALGGDYPIPISIDTQKPAVAKKALELGVRMINDVSGFENGEMRTLAASYQVDICIMHKKGTTQNMQVCPKYEDGVIPSLLMWFEKRISLLLHEGVQSSQIIIDPGLGFGKNIDHKIDIYKSISKLKDLGYRLLIGGSRYLGKFVGKKSEECLPATIILNTIAVLSGADIIRVHDVKEHNDLARIFNRFESHEREVATYE</sequence>
<dbReference type="GO" id="GO:0046654">
    <property type="term" value="P:tetrahydrofolate biosynthetic process"/>
    <property type="evidence" value="ECO:0007669"/>
    <property type="project" value="TreeGrafter"/>
</dbReference>
<dbReference type="AlphaFoldDB" id="A0A2A4YM88"/>
<comment type="catalytic activity">
    <reaction evidence="1">
        <text>(7,8-dihydropterin-6-yl)methyl diphosphate + 4-aminobenzoate = 7,8-dihydropteroate + diphosphate</text>
        <dbReference type="Rhea" id="RHEA:19949"/>
        <dbReference type="ChEBI" id="CHEBI:17836"/>
        <dbReference type="ChEBI" id="CHEBI:17839"/>
        <dbReference type="ChEBI" id="CHEBI:33019"/>
        <dbReference type="ChEBI" id="CHEBI:72950"/>
        <dbReference type="EC" id="2.5.1.15"/>
    </reaction>
</comment>
<evidence type="ECO:0000256" key="6">
    <source>
        <dbReference type="ARBA" id="ARBA00022723"/>
    </source>
</evidence>
<dbReference type="SUPFAM" id="SSF51717">
    <property type="entry name" value="Dihydropteroate synthetase-like"/>
    <property type="match status" value="1"/>
</dbReference>
<evidence type="ECO:0000256" key="8">
    <source>
        <dbReference type="ARBA" id="ARBA00022909"/>
    </source>
</evidence>
<dbReference type="EMBL" id="NVUU01000019">
    <property type="protein sequence ID" value="PCI95435.1"/>
    <property type="molecule type" value="Genomic_DNA"/>
</dbReference>
<dbReference type="NCBIfam" id="TIGR01496">
    <property type="entry name" value="DHPS"/>
    <property type="match status" value="1"/>
</dbReference>
<dbReference type="Pfam" id="PF00809">
    <property type="entry name" value="Pterin_bind"/>
    <property type="match status" value="1"/>
</dbReference>
<dbReference type="CDD" id="cd00739">
    <property type="entry name" value="DHPS"/>
    <property type="match status" value="1"/>
</dbReference>
<feature type="domain" description="Pterin-binding" evidence="9">
    <location>
        <begin position="1"/>
        <end position="249"/>
    </location>
</feature>
<evidence type="ECO:0000256" key="3">
    <source>
        <dbReference type="ARBA" id="ARBA00004763"/>
    </source>
</evidence>
<evidence type="ECO:0000256" key="4">
    <source>
        <dbReference type="ARBA" id="ARBA00012458"/>
    </source>
</evidence>
<dbReference type="InterPro" id="IPR045031">
    <property type="entry name" value="DHP_synth-like"/>
</dbReference>
<keyword evidence="5" id="KW-0808">Transferase</keyword>
<gene>
    <name evidence="10" type="primary">folP</name>
    <name evidence="10" type="ORF">COB11_02255</name>
</gene>
<proteinExistence type="predicted"/>
<evidence type="ECO:0000256" key="2">
    <source>
        <dbReference type="ARBA" id="ARBA00001946"/>
    </source>
</evidence>
<dbReference type="GO" id="GO:0004156">
    <property type="term" value="F:dihydropteroate synthase activity"/>
    <property type="evidence" value="ECO:0007669"/>
    <property type="project" value="UniProtKB-EC"/>
</dbReference>
<dbReference type="Proteomes" id="UP000217838">
    <property type="component" value="Unassembled WGS sequence"/>
</dbReference>
<keyword evidence="6" id="KW-0479">Metal-binding</keyword>
<name>A0A2A4YM88_UNCAE</name>
<evidence type="ECO:0000256" key="7">
    <source>
        <dbReference type="ARBA" id="ARBA00022842"/>
    </source>
</evidence>
<comment type="pathway">
    <text evidence="3">Cofactor biosynthesis; tetrahydrofolate biosynthesis; 7,8-dihydrofolate from 2-amino-4-hydroxy-6-hydroxymethyl-7,8-dihydropteridine diphosphate and 4-aminobenzoate: step 1/2.</text>
</comment>
<dbReference type="EC" id="2.5.1.15" evidence="4"/>
<dbReference type="PROSITE" id="PS50972">
    <property type="entry name" value="PTERIN_BINDING"/>
    <property type="match status" value="1"/>
</dbReference>
<dbReference type="InterPro" id="IPR011005">
    <property type="entry name" value="Dihydropteroate_synth-like_sf"/>
</dbReference>
<reference evidence="11" key="1">
    <citation type="submission" date="2017-08" db="EMBL/GenBank/DDBJ databases">
        <title>A dynamic microbial community with high functional redundancy inhabits the cold, oxic subseafloor aquifer.</title>
        <authorList>
            <person name="Tully B.J."/>
            <person name="Wheat C.G."/>
            <person name="Glazer B.T."/>
            <person name="Huber J.A."/>
        </authorList>
    </citation>
    <scope>NUCLEOTIDE SEQUENCE [LARGE SCALE GENOMIC DNA]</scope>
</reference>
<protein>
    <recommendedName>
        <fullName evidence="4">dihydropteroate synthase</fullName>
        <ecNumber evidence="4">2.5.1.15</ecNumber>
    </recommendedName>
</protein>
<dbReference type="Gene3D" id="3.20.20.20">
    <property type="entry name" value="Dihydropteroate synthase-like"/>
    <property type="match status" value="1"/>
</dbReference>
<keyword evidence="7" id="KW-0460">Magnesium</keyword>
<comment type="cofactor">
    <cofactor evidence="2">
        <name>Mg(2+)</name>
        <dbReference type="ChEBI" id="CHEBI:18420"/>
    </cofactor>
</comment>
<keyword evidence="8" id="KW-0289">Folate biosynthesis</keyword>